<evidence type="ECO:0000313" key="1">
    <source>
        <dbReference type="EMBL" id="KAK0502777.1"/>
    </source>
</evidence>
<reference evidence="1" key="1">
    <citation type="submission" date="2023-06" db="EMBL/GenBank/DDBJ databases">
        <authorList>
            <consortium name="Lawrence Berkeley National Laboratory"/>
            <person name="Ahrendt S."/>
            <person name="Sahu N."/>
            <person name="Indic B."/>
            <person name="Wong-Bajracharya J."/>
            <person name="Merenyi Z."/>
            <person name="Ke H.-M."/>
            <person name="Monk M."/>
            <person name="Kocsube S."/>
            <person name="Drula E."/>
            <person name="Lipzen A."/>
            <person name="Balint B."/>
            <person name="Henrissat B."/>
            <person name="Andreopoulos B."/>
            <person name="Martin F.M."/>
            <person name="Harder C.B."/>
            <person name="Rigling D."/>
            <person name="Ford K.L."/>
            <person name="Foster G.D."/>
            <person name="Pangilinan J."/>
            <person name="Papanicolaou A."/>
            <person name="Barry K."/>
            <person name="LaButti K."/>
            <person name="Viragh M."/>
            <person name="Koriabine M."/>
            <person name="Yan M."/>
            <person name="Riley R."/>
            <person name="Champramary S."/>
            <person name="Plett K.L."/>
            <person name="Tsai I.J."/>
            <person name="Slot J."/>
            <person name="Sipos G."/>
            <person name="Plett J."/>
            <person name="Nagy L.G."/>
            <person name="Grigoriev I.V."/>
        </authorList>
    </citation>
    <scope>NUCLEOTIDE SEQUENCE</scope>
    <source>
        <strain evidence="1">HWK02</strain>
    </source>
</reference>
<proteinExistence type="predicted"/>
<accession>A0AA39QH16</accession>
<dbReference type="EMBL" id="JAUEPU010000004">
    <property type="protein sequence ID" value="KAK0502777.1"/>
    <property type="molecule type" value="Genomic_DNA"/>
</dbReference>
<dbReference type="Proteomes" id="UP001175228">
    <property type="component" value="Unassembled WGS sequence"/>
</dbReference>
<organism evidence="1 2">
    <name type="scientific">Armillaria luteobubalina</name>
    <dbReference type="NCBI Taxonomy" id="153913"/>
    <lineage>
        <taxon>Eukaryota</taxon>
        <taxon>Fungi</taxon>
        <taxon>Dikarya</taxon>
        <taxon>Basidiomycota</taxon>
        <taxon>Agaricomycotina</taxon>
        <taxon>Agaricomycetes</taxon>
        <taxon>Agaricomycetidae</taxon>
        <taxon>Agaricales</taxon>
        <taxon>Marasmiineae</taxon>
        <taxon>Physalacriaceae</taxon>
        <taxon>Armillaria</taxon>
    </lineage>
</organism>
<evidence type="ECO:0000313" key="2">
    <source>
        <dbReference type="Proteomes" id="UP001175228"/>
    </source>
</evidence>
<protein>
    <submittedName>
        <fullName evidence="1">Uncharacterized protein</fullName>
    </submittedName>
</protein>
<sequence>MASIVLPSRGHCIQITDYSQPCQCLWFFPPEFPLLDPLGSHSPPLDICGQCEHGIHAHADYVSTVVNNHPTNQCAAYAQKTRLTQFCTCGAHVFQHVSTYNPYYIPEPWTVLHYFNLDDNAASSSAATSGYSNDASILFSQNTTLFSNYSAPVLSNNATGIPFTPAYMPPPSPDINSSYLYGDTAILTPIPQPVVQLAIRQIEANTHSRSEMENSSSVQDQHVDGYFSVNVQDSHARFHQDDPYWPVHST</sequence>
<dbReference type="AlphaFoldDB" id="A0AA39QH16"/>
<name>A0AA39QH16_9AGAR</name>
<comment type="caution">
    <text evidence="1">The sequence shown here is derived from an EMBL/GenBank/DDBJ whole genome shotgun (WGS) entry which is preliminary data.</text>
</comment>
<keyword evidence="2" id="KW-1185">Reference proteome</keyword>
<gene>
    <name evidence="1" type="ORF">EDD18DRAFT_1457646</name>
</gene>